<name>A0A0A6P085_9GAMM</name>
<organism evidence="2 3">
    <name type="scientific">Candidatus Thiomargarita nelsonii</name>
    <dbReference type="NCBI Taxonomy" id="1003181"/>
    <lineage>
        <taxon>Bacteria</taxon>
        <taxon>Pseudomonadati</taxon>
        <taxon>Pseudomonadota</taxon>
        <taxon>Gammaproteobacteria</taxon>
        <taxon>Thiotrichales</taxon>
        <taxon>Thiotrichaceae</taxon>
        <taxon>Thiomargarita</taxon>
    </lineage>
</organism>
<dbReference type="Proteomes" id="UP000076962">
    <property type="component" value="Unassembled WGS sequence"/>
</dbReference>
<keyword evidence="1" id="KW-0472">Membrane</keyword>
<keyword evidence="3" id="KW-1185">Reference proteome</keyword>
<keyword evidence="1" id="KW-0812">Transmembrane</keyword>
<dbReference type="EMBL" id="LUTY01002351">
    <property type="protein sequence ID" value="OAD20470.1"/>
    <property type="molecule type" value="Genomic_DNA"/>
</dbReference>
<comment type="caution">
    <text evidence="2">The sequence shown here is derived from an EMBL/GenBank/DDBJ whole genome shotgun (WGS) entry which is preliminary data.</text>
</comment>
<gene>
    <name evidence="2" type="ORF">THIOM_003826</name>
</gene>
<accession>A0A0A6P085</accession>
<reference evidence="2 3" key="1">
    <citation type="submission" date="2016-05" db="EMBL/GenBank/DDBJ databases">
        <title>Single-cell genome of chain-forming Candidatus Thiomargarita nelsonii and comparison to other large sulfur-oxidizing bacteria.</title>
        <authorList>
            <person name="Winkel M."/>
            <person name="Salman V."/>
            <person name="Woyke T."/>
            <person name="Schulz-Vogt H."/>
            <person name="Richter M."/>
            <person name="Flood B."/>
            <person name="Bailey J."/>
            <person name="Amann R."/>
            <person name="Mussmann M."/>
        </authorList>
    </citation>
    <scope>NUCLEOTIDE SEQUENCE [LARGE SCALE GENOMIC DNA]</scope>
    <source>
        <strain evidence="2 3">THI036</strain>
    </source>
</reference>
<feature type="transmembrane region" description="Helical" evidence="1">
    <location>
        <begin position="12"/>
        <end position="31"/>
    </location>
</feature>
<evidence type="ECO:0000313" key="2">
    <source>
        <dbReference type="EMBL" id="OAD20470.1"/>
    </source>
</evidence>
<sequence length="81" mass="9098">MKIWLTKPQRRDSLFAAFILANLVCIGGFLFSSTETALEQTGGWRRIDLDALTTRINAGDLVDKEADWYRPIDGGENPGKR</sequence>
<dbReference type="AlphaFoldDB" id="A0A0A6P085"/>
<keyword evidence="1" id="KW-1133">Transmembrane helix</keyword>
<protein>
    <submittedName>
        <fullName evidence="2">Secreted protein</fullName>
    </submittedName>
</protein>
<evidence type="ECO:0000256" key="1">
    <source>
        <dbReference type="SAM" id="Phobius"/>
    </source>
</evidence>
<evidence type="ECO:0000313" key="3">
    <source>
        <dbReference type="Proteomes" id="UP000076962"/>
    </source>
</evidence>
<proteinExistence type="predicted"/>